<dbReference type="PROSITE" id="PS50949">
    <property type="entry name" value="HTH_GNTR"/>
    <property type="match status" value="1"/>
</dbReference>
<dbReference type="GO" id="GO:0003677">
    <property type="term" value="F:DNA binding"/>
    <property type="evidence" value="ECO:0007669"/>
    <property type="project" value="UniProtKB-KW"/>
</dbReference>
<evidence type="ECO:0000256" key="2">
    <source>
        <dbReference type="ARBA" id="ARBA00022898"/>
    </source>
</evidence>
<name>A0A2H9YPD0_9GAMM</name>
<dbReference type="GO" id="GO:0030170">
    <property type="term" value="F:pyridoxal phosphate binding"/>
    <property type="evidence" value="ECO:0007669"/>
    <property type="project" value="InterPro"/>
</dbReference>
<evidence type="ECO:0000313" key="7">
    <source>
        <dbReference type="EMBL" id="PJO74515.1"/>
    </source>
</evidence>
<dbReference type="Gene3D" id="1.10.10.10">
    <property type="entry name" value="Winged helix-like DNA-binding domain superfamily/Winged helix DNA-binding domain"/>
    <property type="match status" value="1"/>
</dbReference>
<dbReference type="InterPro" id="IPR015421">
    <property type="entry name" value="PyrdxlP-dep_Trfase_major"/>
</dbReference>
<evidence type="ECO:0000313" key="8">
    <source>
        <dbReference type="Proteomes" id="UP000243446"/>
    </source>
</evidence>
<comment type="similarity">
    <text evidence="1">In the C-terminal section; belongs to the class-I pyridoxal-phosphate-dependent aminotransferase family.</text>
</comment>
<dbReference type="Gene3D" id="3.40.640.10">
    <property type="entry name" value="Type I PLP-dependent aspartate aminotransferase-like (Major domain)"/>
    <property type="match status" value="1"/>
</dbReference>
<keyword evidence="4" id="KW-0238">DNA-binding</keyword>
<dbReference type="EMBL" id="PHRG01000009">
    <property type="protein sequence ID" value="PJO74515.1"/>
    <property type="molecule type" value="Genomic_DNA"/>
</dbReference>
<proteinExistence type="inferred from homology"/>
<evidence type="ECO:0000256" key="3">
    <source>
        <dbReference type="ARBA" id="ARBA00023015"/>
    </source>
</evidence>
<dbReference type="Pfam" id="PF00155">
    <property type="entry name" value="Aminotran_1_2"/>
    <property type="match status" value="1"/>
</dbReference>
<dbReference type="AlphaFoldDB" id="A0A2H9YPD0"/>
<reference evidence="7 8" key="1">
    <citation type="submission" date="2017-11" db="EMBL/GenBank/DDBJ databases">
        <title>Revising the taxonomy of the Acinetobacter lwoffii group: the description of Acinetobacter pseudolwoffii sp. nov. and emended description of Acinetobacter lwoffii.</title>
        <authorList>
            <person name="Nemec A."/>
            <person name="Radolfova-Krizova L."/>
        </authorList>
    </citation>
    <scope>NUCLEOTIDE SEQUENCE [LARGE SCALE GENOMIC DNA]</scope>
    <source>
        <strain evidence="7 8">ANC 5044</strain>
    </source>
</reference>
<feature type="domain" description="HTH gntR-type" evidence="6">
    <location>
        <begin position="1"/>
        <end position="69"/>
    </location>
</feature>
<dbReference type="Proteomes" id="UP000243446">
    <property type="component" value="Unassembled WGS sequence"/>
</dbReference>
<protein>
    <submittedName>
        <fullName evidence="7">GntR family transcriptional regulator</fullName>
    </submittedName>
</protein>
<keyword evidence="2" id="KW-0663">Pyridoxal phosphate</keyword>
<dbReference type="InterPro" id="IPR000524">
    <property type="entry name" value="Tscrpt_reg_HTH_GntR"/>
</dbReference>
<keyword evidence="3" id="KW-0805">Transcription regulation</keyword>
<evidence type="ECO:0000256" key="1">
    <source>
        <dbReference type="ARBA" id="ARBA00005384"/>
    </source>
</evidence>
<dbReference type="Gene3D" id="3.90.1150.10">
    <property type="entry name" value="Aspartate Aminotransferase, domain 1"/>
    <property type="match status" value="1"/>
</dbReference>
<dbReference type="CDD" id="cd07377">
    <property type="entry name" value="WHTH_GntR"/>
    <property type="match status" value="1"/>
</dbReference>
<dbReference type="InterPro" id="IPR015424">
    <property type="entry name" value="PyrdxlP-dep_Trfase"/>
</dbReference>
<sequence length="476" mass="54171">MFQYQILANQLINRIKGQELKSGQKMLSLRQFSKQHKVSINTAKSCYDLLEAKGFIYVVNKSGYFVQNINGLETLSNLTLPYHSDFVPGIQEVSHLDLQIQIQEAATKKKLAQLGSIQLSPDLIPVTFLKQSMLRAIKNSKAEDFLYSDRQGHILLREALSTHWAEDGFYILPESIYISNGCMPALSVIVQQLTQVGDSIIVPTPCYNGQLQLLALLKRKIVEVPAHTEGFDLERLEQAMQHSGAKVCLLTANYQNPLGFCLTNKDKEKIAQLAAKYQCYVIEDDIYAECCFDNLRPLPIKYWDEDGYIIYCGSISKTVSPAYRIGWFCTPSRLVNLHAKLITQNINVNTPLQLGLADLIYSRAYRQHLNNLRPKLWAQVEEYRYFIAEAFKDISFGLTNPQGGYILWLQFPKQIDSLEMYCFAQQQEINIVPGLVFGAGNRYNNCIRINAGHSLSDEIRQAIQLLADWARHQLKS</sequence>
<dbReference type="PANTHER" id="PTHR46577:SF1">
    <property type="entry name" value="HTH-TYPE TRANSCRIPTIONAL REGULATORY PROTEIN GABR"/>
    <property type="match status" value="1"/>
</dbReference>
<accession>A0A2H9YPD0</accession>
<dbReference type="InterPro" id="IPR036390">
    <property type="entry name" value="WH_DNA-bd_sf"/>
</dbReference>
<evidence type="ECO:0000256" key="5">
    <source>
        <dbReference type="ARBA" id="ARBA00023163"/>
    </source>
</evidence>
<dbReference type="GeneID" id="97178165"/>
<dbReference type="SUPFAM" id="SSF46785">
    <property type="entry name" value="Winged helix' DNA-binding domain"/>
    <property type="match status" value="1"/>
</dbReference>
<dbReference type="InterPro" id="IPR036388">
    <property type="entry name" value="WH-like_DNA-bd_sf"/>
</dbReference>
<dbReference type="InterPro" id="IPR004839">
    <property type="entry name" value="Aminotransferase_I/II_large"/>
</dbReference>
<evidence type="ECO:0000259" key="6">
    <source>
        <dbReference type="PROSITE" id="PS50949"/>
    </source>
</evidence>
<dbReference type="InterPro" id="IPR051446">
    <property type="entry name" value="HTH_trans_reg/aminotransferase"/>
</dbReference>
<dbReference type="RefSeq" id="WP_100535483.1">
    <property type="nucleotide sequence ID" value="NZ_CBDBYO010000016.1"/>
</dbReference>
<dbReference type="SMART" id="SM00345">
    <property type="entry name" value="HTH_GNTR"/>
    <property type="match status" value="1"/>
</dbReference>
<comment type="caution">
    <text evidence="7">The sequence shown here is derived from an EMBL/GenBank/DDBJ whole genome shotgun (WGS) entry which is preliminary data.</text>
</comment>
<dbReference type="SUPFAM" id="SSF53383">
    <property type="entry name" value="PLP-dependent transferases"/>
    <property type="match status" value="1"/>
</dbReference>
<dbReference type="GO" id="GO:0003700">
    <property type="term" value="F:DNA-binding transcription factor activity"/>
    <property type="evidence" value="ECO:0007669"/>
    <property type="project" value="InterPro"/>
</dbReference>
<organism evidence="7 8">
    <name type="scientific">Acinetobacter pseudolwoffii</name>
    <dbReference type="NCBI Taxonomy" id="2053287"/>
    <lineage>
        <taxon>Bacteria</taxon>
        <taxon>Pseudomonadati</taxon>
        <taxon>Pseudomonadota</taxon>
        <taxon>Gammaproteobacteria</taxon>
        <taxon>Moraxellales</taxon>
        <taxon>Moraxellaceae</taxon>
        <taxon>Acinetobacter</taxon>
    </lineage>
</organism>
<dbReference type="PANTHER" id="PTHR46577">
    <property type="entry name" value="HTH-TYPE TRANSCRIPTIONAL REGULATORY PROTEIN GABR"/>
    <property type="match status" value="1"/>
</dbReference>
<evidence type="ECO:0000256" key="4">
    <source>
        <dbReference type="ARBA" id="ARBA00023125"/>
    </source>
</evidence>
<dbReference type="CDD" id="cd00609">
    <property type="entry name" value="AAT_like"/>
    <property type="match status" value="1"/>
</dbReference>
<dbReference type="InterPro" id="IPR015422">
    <property type="entry name" value="PyrdxlP-dep_Trfase_small"/>
</dbReference>
<keyword evidence="5" id="KW-0804">Transcription</keyword>
<gene>
    <name evidence="7" type="ORF">CWI32_12980</name>
</gene>